<organism evidence="3 4">
    <name type="scientific">Streptomyces rishiriensis</name>
    <dbReference type="NCBI Taxonomy" id="68264"/>
    <lineage>
        <taxon>Bacteria</taxon>
        <taxon>Bacillati</taxon>
        <taxon>Actinomycetota</taxon>
        <taxon>Actinomycetes</taxon>
        <taxon>Kitasatosporales</taxon>
        <taxon>Streptomycetaceae</taxon>
        <taxon>Streptomyces</taxon>
    </lineage>
</organism>
<protein>
    <recommendedName>
        <fullName evidence="2">Orc1-like AAA ATPase domain-containing protein</fullName>
    </recommendedName>
</protein>
<dbReference type="SUPFAM" id="SSF52540">
    <property type="entry name" value="P-loop containing nucleoside triphosphate hydrolases"/>
    <property type="match status" value="1"/>
</dbReference>
<evidence type="ECO:0000259" key="2">
    <source>
        <dbReference type="Pfam" id="PF13191"/>
    </source>
</evidence>
<dbReference type="InterPro" id="IPR041664">
    <property type="entry name" value="AAA_16"/>
</dbReference>
<accession>A0ABU0NH22</accession>
<evidence type="ECO:0000313" key="4">
    <source>
        <dbReference type="Proteomes" id="UP001230654"/>
    </source>
</evidence>
<reference evidence="3 4" key="1">
    <citation type="submission" date="2023-07" db="EMBL/GenBank/DDBJ databases">
        <title>Comparative genomics of wheat-associated soil bacteria to identify genetic determinants of phenazine resistance.</title>
        <authorList>
            <person name="Mouncey N."/>
        </authorList>
    </citation>
    <scope>NUCLEOTIDE SEQUENCE [LARGE SCALE GENOMIC DNA]</scope>
    <source>
        <strain evidence="3 4">B2I6</strain>
    </source>
</reference>
<comment type="caution">
    <text evidence="3">The sequence shown here is derived from an EMBL/GenBank/DDBJ whole genome shotgun (WGS) entry which is preliminary data.</text>
</comment>
<sequence>MQAVGLADRLASARAGALVGREPERAVLDRMLSGAPDAPLVVYLHGPGGIGKSSLVRYAARQAELAGRRVVHVDGRLLDADPRRLEEAAALACAEPGAVLLIDTFEQCQPLEAWLRESFLPRLADRAVVVVAGRVAPDTEWSLDPGWAQLFTALAVRPLDVAQSDALLAARGVPAEQRGAFVAFAGGSPLTLSLAASLPPSAPGALWEPAGDVLTTLVERLVGDLPSAVHRRALEVVAQAYVTRESLLRTVLGDEDTDTVFSWLRQLPYIEACPEGLHPHDAVRATLEADLRWRDPERYDDVRVRIALAGLRAVRGATGDDVPLRVAEWMFLFRHQGGPDNLYNYRMHPHIEDTPLRPEDVPAVLRMAEEAEGPESAAAVAHWLRRQPEAFRVHRYTGSSAPVSFMAILRLDAPLPEDRAEDPVIAAVWDLVEAAAPLRPGEHLGIRRFAVQPGGRQRPSPLMDLSSRRAIGEEMRAHGRAVMFTVFEDADRWGRYLAEAGVPQVAVVDVGGRQQHIFGRDWRRQTVEEWVRYRARTMATPVPTWPTTAATSGPAGRLSRAAFEEGALEALRTWHAPREFATSVLLHSHLVPPGSSDPTADLRGAIITALDALRTDPAGVKAHEALTTTYITAPRTHRAAARRLGVPYGTYRRHLALAKERLTELLLRQPATTPAPASPHQVPKEYPVGSAEHG</sequence>
<feature type="domain" description="Orc1-like AAA ATPase" evidence="2">
    <location>
        <begin position="18"/>
        <end position="70"/>
    </location>
</feature>
<dbReference type="Pfam" id="PF13191">
    <property type="entry name" value="AAA_16"/>
    <property type="match status" value="1"/>
</dbReference>
<dbReference type="InterPro" id="IPR027417">
    <property type="entry name" value="P-loop_NTPase"/>
</dbReference>
<name>A0ABU0NH22_STRRH</name>
<keyword evidence="4" id="KW-1185">Reference proteome</keyword>
<dbReference type="Gene3D" id="3.40.50.300">
    <property type="entry name" value="P-loop containing nucleotide triphosphate hydrolases"/>
    <property type="match status" value="1"/>
</dbReference>
<feature type="region of interest" description="Disordered" evidence="1">
    <location>
        <begin position="671"/>
        <end position="694"/>
    </location>
</feature>
<evidence type="ECO:0000256" key="1">
    <source>
        <dbReference type="SAM" id="MobiDB-lite"/>
    </source>
</evidence>
<proteinExistence type="predicted"/>
<gene>
    <name evidence="3" type="ORF">QF030_000048</name>
</gene>
<evidence type="ECO:0000313" key="3">
    <source>
        <dbReference type="EMBL" id="MDQ0577870.1"/>
    </source>
</evidence>
<dbReference type="EMBL" id="JAUSWV010000001">
    <property type="protein sequence ID" value="MDQ0577870.1"/>
    <property type="molecule type" value="Genomic_DNA"/>
</dbReference>
<dbReference type="Proteomes" id="UP001230654">
    <property type="component" value="Unassembled WGS sequence"/>
</dbReference>